<name>A0A1T5ARX8_9SPHI</name>
<accession>A0A1T5ARX8</accession>
<dbReference type="Pfam" id="PF08327">
    <property type="entry name" value="AHSA1"/>
    <property type="match status" value="1"/>
</dbReference>
<keyword evidence="4" id="KW-1185">Reference proteome</keyword>
<dbReference type="OrthoDB" id="2355173at2"/>
<dbReference type="EMBL" id="FUYS01000002">
    <property type="protein sequence ID" value="SKB37784.1"/>
    <property type="molecule type" value="Genomic_DNA"/>
</dbReference>
<protein>
    <submittedName>
        <fullName evidence="3">Uncharacterized conserved protein YndB, AHSA1/START domain</fullName>
    </submittedName>
</protein>
<evidence type="ECO:0000313" key="4">
    <source>
        <dbReference type="Proteomes" id="UP000190541"/>
    </source>
</evidence>
<organism evidence="3 4">
    <name type="scientific">Parapedobacter luteus</name>
    <dbReference type="NCBI Taxonomy" id="623280"/>
    <lineage>
        <taxon>Bacteria</taxon>
        <taxon>Pseudomonadati</taxon>
        <taxon>Bacteroidota</taxon>
        <taxon>Sphingobacteriia</taxon>
        <taxon>Sphingobacteriales</taxon>
        <taxon>Sphingobacteriaceae</taxon>
        <taxon>Parapedobacter</taxon>
    </lineage>
</organism>
<comment type="similarity">
    <text evidence="1">Belongs to the AHA1 family.</text>
</comment>
<dbReference type="InterPro" id="IPR023393">
    <property type="entry name" value="START-like_dom_sf"/>
</dbReference>
<dbReference type="CDD" id="cd07814">
    <property type="entry name" value="SRPBCC_CalC_Aha1-like"/>
    <property type="match status" value="1"/>
</dbReference>
<evidence type="ECO:0000313" key="3">
    <source>
        <dbReference type="EMBL" id="SKB37784.1"/>
    </source>
</evidence>
<evidence type="ECO:0000259" key="2">
    <source>
        <dbReference type="Pfam" id="PF08327"/>
    </source>
</evidence>
<dbReference type="Gene3D" id="3.30.530.20">
    <property type="match status" value="2"/>
</dbReference>
<dbReference type="Proteomes" id="UP000190541">
    <property type="component" value="Unassembled WGS sequence"/>
</dbReference>
<dbReference type="STRING" id="623280.SAMN05660226_01027"/>
<dbReference type="AlphaFoldDB" id="A0A1T5ARX8"/>
<dbReference type="InterPro" id="IPR013538">
    <property type="entry name" value="ASHA1/2-like_C"/>
</dbReference>
<feature type="domain" description="Activator of Hsp90 ATPase homologue 1/2-like C-terminal" evidence="2">
    <location>
        <begin position="14"/>
        <end position="139"/>
    </location>
</feature>
<proteinExistence type="inferred from homology"/>
<dbReference type="SUPFAM" id="SSF55961">
    <property type="entry name" value="Bet v1-like"/>
    <property type="match status" value="2"/>
</dbReference>
<evidence type="ECO:0000256" key="1">
    <source>
        <dbReference type="ARBA" id="ARBA00006817"/>
    </source>
</evidence>
<reference evidence="3 4" key="1">
    <citation type="submission" date="2017-02" db="EMBL/GenBank/DDBJ databases">
        <authorList>
            <person name="Peterson S.W."/>
        </authorList>
    </citation>
    <scope>NUCLEOTIDE SEQUENCE [LARGE SCALE GENOMIC DNA]</scope>
    <source>
        <strain evidence="3 4">DSM 22899</strain>
    </source>
</reference>
<gene>
    <name evidence="3" type="ORF">SAMN05660226_01027</name>
</gene>
<sequence>MNPKQLVFEQTYEAPIERVWRALTDKEQLSAWYFDIAGFKAELGFAFTFIGSKGHEQYVHQCRIIEVDPPNKLSYTWAYEGYPGESIVTFELESPAEGHTKLVLTHHGIDTFPAEDDAFSPANFSEGWTFILSESLRNFVQATPFSLGAMIQADRATVWQLIQHPNRQWGDAFGGGALVNDTDWQVGSPVIWTDLEGRIGARGVVTARQEQDTLEVTFYDDIDPVPGAPLGDYIERFRLSANSDGQTGLTVEIAGLPNTYIPSHKEMWEKALQLIKTTAERKSADGPAQTK</sequence>